<dbReference type="EMBL" id="OU503041">
    <property type="protein sequence ID" value="CAI9762992.1"/>
    <property type="molecule type" value="Genomic_DNA"/>
</dbReference>
<dbReference type="InterPro" id="IPR001841">
    <property type="entry name" value="Znf_RING"/>
</dbReference>
<keyword evidence="7" id="KW-1185">Reference proteome</keyword>
<keyword evidence="2" id="KW-0863">Zinc-finger</keyword>
<keyword evidence="3" id="KW-0862">Zinc</keyword>
<evidence type="ECO:0000313" key="6">
    <source>
        <dbReference type="EMBL" id="CAI9762992.1"/>
    </source>
</evidence>
<dbReference type="Gene3D" id="3.30.40.10">
    <property type="entry name" value="Zinc/RING finger domain, C3HC4 (zinc finger)"/>
    <property type="match status" value="1"/>
</dbReference>
<keyword evidence="1" id="KW-0479">Metal-binding</keyword>
<gene>
    <name evidence="6" type="ORF">FPE_LOCUS10422</name>
</gene>
<dbReference type="Proteomes" id="UP000834106">
    <property type="component" value="Chromosome 6"/>
</dbReference>
<protein>
    <recommendedName>
        <fullName evidence="5">RING-type domain-containing protein</fullName>
    </recommendedName>
</protein>
<accession>A0AAD1Z4F0</accession>
<dbReference type="InterPro" id="IPR013083">
    <property type="entry name" value="Znf_RING/FYVE/PHD"/>
</dbReference>
<dbReference type="AlphaFoldDB" id="A0AAD1Z4F0"/>
<dbReference type="GO" id="GO:0008270">
    <property type="term" value="F:zinc ion binding"/>
    <property type="evidence" value="ECO:0007669"/>
    <property type="project" value="UniProtKB-KW"/>
</dbReference>
<reference evidence="6" key="1">
    <citation type="submission" date="2023-05" db="EMBL/GenBank/DDBJ databases">
        <authorList>
            <person name="Huff M."/>
        </authorList>
    </citation>
    <scope>NUCLEOTIDE SEQUENCE</scope>
</reference>
<evidence type="ECO:0000259" key="5">
    <source>
        <dbReference type="Pfam" id="PF13639"/>
    </source>
</evidence>
<organism evidence="6 7">
    <name type="scientific">Fraxinus pennsylvanica</name>
    <dbReference type="NCBI Taxonomy" id="56036"/>
    <lineage>
        <taxon>Eukaryota</taxon>
        <taxon>Viridiplantae</taxon>
        <taxon>Streptophyta</taxon>
        <taxon>Embryophyta</taxon>
        <taxon>Tracheophyta</taxon>
        <taxon>Spermatophyta</taxon>
        <taxon>Magnoliopsida</taxon>
        <taxon>eudicotyledons</taxon>
        <taxon>Gunneridae</taxon>
        <taxon>Pentapetalae</taxon>
        <taxon>asterids</taxon>
        <taxon>lamiids</taxon>
        <taxon>Lamiales</taxon>
        <taxon>Oleaceae</taxon>
        <taxon>Oleeae</taxon>
        <taxon>Fraxinus</taxon>
    </lineage>
</organism>
<dbReference type="Pfam" id="PF13639">
    <property type="entry name" value="zf-RING_2"/>
    <property type="match status" value="1"/>
</dbReference>
<dbReference type="PANTHER" id="PTHR45798:SF97">
    <property type="entry name" value="ALCOHOL-SENSITIVE RING FINGER PROTEIN 1"/>
    <property type="match status" value="1"/>
</dbReference>
<sequence length="126" mass="14040">MIPSTVWKGVTTYSSVGSGCWRMPKWTRLGPAWRMGEDEEANKFFDCAISLAEFAAGKEVCVLPRCGHGFHVGCVDTWLGSHSSCLSYRRLRPSAGVRNEEICRSPPLHPPQQPTIELNLSQHPNQ</sequence>
<proteinExistence type="predicted"/>
<evidence type="ECO:0000256" key="4">
    <source>
        <dbReference type="SAM" id="MobiDB-lite"/>
    </source>
</evidence>
<dbReference type="PANTHER" id="PTHR45798">
    <property type="entry name" value="RING-H2 FINGER PROTEIN ATL61-RELATED-RELATED"/>
    <property type="match status" value="1"/>
</dbReference>
<feature type="compositionally biased region" description="Polar residues" evidence="4">
    <location>
        <begin position="114"/>
        <end position="126"/>
    </location>
</feature>
<feature type="domain" description="RING-type" evidence="5">
    <location>
        <begin position="46"/>
        <end position="85"/>
    </location>
</feature>
<name>A0AAD1Z4F0_9LAMI</name>
<dbReference type="SUPFAM" id="SSF57850">
    <property type="entry name" value="RING/U-box"/>
    <property type="match status" value="1"/>
</dbReference>
<evidence type="ECO:0000256" key="1">
    <source>
        <dbReference type="ARBA" id="ARBA00022723"/>
    </source>
</evidence>
<feature type="region of interest" description="Disordered" evidence="4">
    <location>
        <begin position="102"/>
        <end position="126"/>
    </location>
</feature>
<evidence type="ECO:0000256" key="3">
    <source>
        <dbReference type="ARBA" id="ARBA00022833"/>
    </source>
</evidence>
<evidence type="ECO:0000256" key="2">
    <source>
        <dbReference type="ARBA" id="ARBA00022771"/>
    </source>
</evidence>
<evidence type="ECO:0000313" key="7">
    <source>
        <dbReference type="Proteomes" id="UP000834106"/>
    </source>
</evidence>
<dbReference type="InterPro" id="IPR052788">
    <property type="entry name" value="RING-type_E3_ligase_ATL"/>
</dbReference>